<keyword evidence="2" id="KW-1185">Reference proteome</keyword>
<comment type="caution">
    <text evidence="1">The sequence shown here is derived from an EMBL/GenBank/DDBJ whole genome shotgun (WGS) entry which is preliminary data.</text>
</comment>
<dbReference type="Proteomes" id="UP001224661">
    <property type="component" value="Unassembled WGS sequence"/>
</dbReference>
<evidence type="ECO:0000313" key="1">
    <source>
        <dbReference type="EMBL" id="MDI3387621.1"/>
    </source>
</evidence>
<proteinExistence type="predicted"/>
<dbReference type="EMBL" id="JASCIR010000011">
    <property type="protein sequence ID" value="MDI3387621.1"/>
    <property type="molecule type" value="Genomic_DNA"/>
</dbReference>
<sequence length="73" mass="8038">MWGPFRRTGCDRDADGGPHALAFDVLLSLLAGRTEYEWDDLDGSGADPDEVRSRWRCPRNVAGFAEWAGGGVR</sequence>
<dbReference type="RefSeq" id="WP_282513947.1">
    <property type="nucleotide sequence ID" value="NZ_JASCIR010000011.1"/>
</dbReference>
<reference evidence="1 2" key="1">
    <citation type="submission" date="2023-05" db="EMBL/GenBank/DDBJ databases">
        <title>Draft genome sequence of Streptomyces sp. B-S-A8 isolated from a cave soil in Thailand.</title>
        <authorList>
            <person name="Chamroensaksri N."/>
            <person name="Muangham S."/>
        </authorList>
    </citation>
    <scope>NUCLEOTIDE SEQUENCE [LARGE SCALE GENOMIC DNA]</scope>
    <source>
        <strain evidence="1 2">B-S-A8</strain>
    </source>
</reference>
<protein>
    <submittedName>
        <fullName evidence="1">Uncharacterized protein</fullName>
    </submittedName>
</protein>
<organism evidence="1 2">
    <name type="scientific">Streptomyces solicavernae</name>
    <dbReference type="NCBI Taxonomy" id="3043614"/>
    <lineage>
        <taxon>Bacteria</taxon>
        <taxon>Bacillati</taxon>
        <taxon>Actinomycetota</taxon>
        <taxon>Actinomycetes</taxon>
        <taxon>Kitasatosporales</taxon>
        <taxon>Streptomycetaceae</taxon>
        <taxon>Streptomyces</taxon>
    </lineage>
</organism>
<evidence type="ECO:0000313" key="2">
    <source>
        <dbReference type="Proteomes" id="UP001224661"/>
    </source>
</evidence>
<name>A0ABT6RT60_9ACTN</name>
<gene>
    <name evidence="1" type="ORF">QIS99_15630</name>
</gene>
<accession>A0ABT6RT60</accession>